<dbReference type="SUPFAM" id="SSF48295">
    <property type="entry name" value="TrpR-like"/>
    <property type="match status" value="1"/>
</dbReference>
<sequence length="92" mass="10437">MSNKRQQYKAEFKTKAALEATKGKRTISELSALCQIHPTLINTWKKSLVQGATGVCEKGKKQVAKQGPSEEELYKEIGKFKMEQDFLGYIRN</sequence>
<dbReference type="InterPro" id="IPR010921">
    <property type="entry name" value="Trp_repressor/repl_initiator"/>
</dbReference>
<accession>A0A1F6GX23</accession>
<dbReference type="EMBL" id="MFNF01000021">
    <property type="protein sequence ID" value="OGH02716.1"/>
    <property type="molecule type" value="Genomic_DNA"/>
</dbReference>
<comment type="caution">
    <text evidence="1">The sequence shown here is derived from an EMBL/GenBank/DDBJ whole genome shotgun (WGS) entry which is preliminary data.</text>
</comment>
<proteinExistence type="predicted"/>
<dbReference type="Proteomes" id="UP000177583">
    <property type="component" value="Unassembled WGS sequence"/>
</dbReference>
<gene>
    <name evidence="1" type="ORF">A2557_11565</name>
</gene>
<name>A0A1F6GX23_9PROT</name>
<organism evidence="1">
    <name type="scientific">Candidatus Lambdaproteobacteria bacterium RIFOXYD2_FULL_56_26</name>
    <dbReference type="NCBI Taxonomy" id="1817773"/>
    <lineage>
        <taxon>Bacteria</taxon>
        <taxon>Pseudomonadati</taxon>
        <taxon>Pseudomonadota</taxon>
        <taxon>Candidatus Lambdaproteobacteria</taxon>
    </lineage>
</organism>
<evidence type="ECO:0000313" key="1">
    <source>
        <dbReference type="EMBL" id="OGH02716.1"/>
    </source>
</evidence>
<dbReference type="AlphaFoldDB" id="A0A1F6GX23"/>
<reference evidence="1" key="1">
    <citation type="journal article" date="2016" name="Nat. Commun.">
        <title>Thousands of microbial genomes shed light on interconnected biogeochemical processes in an aquifer system.</title>
        <authorList>
            <person name="Anantharaman K."/>
            <person name="Brown C.T."/>
            <person name="Hug L.A."/>
            <person name="Sharon I."/>
            <person name="Castelle C.J."/>
            <person name="Probst A.J."/>
            <person name="Thomas B.C."/>
            <person name="Singh A."/>
            <person name="Wilkins M.J."/>
            <person name="Karaoz U."/>
            <person name="Brodie E.L."/>
            <person name="Williams K.H."/>
            <person name="Hubbard S.S."/>
            <person name="Banfield J.F."/>
        </authorList>
    </citation>
    <scope>NUCLEOTIDE SEQUENCE [LARGE SCALE GENOMIC DNA]</scope>
</reference>
<protein>
    <recommendedName>
        <fullName evidence="2">Transposase</fullName>
    </recommendedName>
</protein>
<evidence type="ECO:0008006" key="2">
    <source>
        <dbReference type="Google" id="ProtNLM"/>
    </source>
</evidence>
<dbReference type="GO" id="GO:0043565">
    <property type="term" value="F:sequence-specific DNA binding"/>
    <property type="evidence" value="ECO:0007669"/>
    <property type="project" value="InterPro"/>
</dbReference>